<dbReference type="Proteomes" id="UP000007875">
    <property type="component" value="Unassembled WGS sequence"/>
</dbReference>
<organism evidence="2 3">
    <name type="scientific">Ciona savignyi</name>
    <name type="common">Pacific transparent sea squirt</name>
    <dbReference type="NCBI Taxonomy" id="51511"/>
    <lineage>
        <taxon>Eukaryota</taxon>
        <taxon>Metazoa</taxon>
        <taxon>Chordata</taxon>
        <taxon>Tunicata</taxon>
        <taxon>Ascidiacea</taxon>
        <taxon>Phlebobranchia</taxon>
        <taxon>Cionidae</taxon>
        <taxon>Ciona</taxon>
    </lineage>
</organism>
<evidence type="ECO:0000313" key="3">
    <source>
        <dbReference type="Proteomes" id="UP000007875"/>
    </source>
</evidence>
<keyword evidence="1" id="KW-0812">Transmembrane</keyword>
<reference evidence="2" key="2">
    <citation type="submission" date="2025-08" db="UniProtKB">
        <authorList>
            <consortium name="Ensembl"/>
        </authorList>
    </citation>
    <scope>IDENTIFICATION</scope>
</reference>
<feature type="transmembrane region" description="Helical" evidence="1">
    <location>
        <begin position="222"/>
        <end position="244"/>
    </location>
</feature>
<keyword evidence="1" id="KW-0472">Membrane</keyword>
<dbReference type="Ensembl" id="ENSCSAVT00000002981.1">
    <property type="protein sequence ID" value="ENSCSAVP00000002937.1"/>
    <property type="gene ID" value="ENSCSAVG00000001752.1"/>
</dbReference>
<accession>H2YC89</accession>
<evidence type="ECO:0000313" key="2">
    <source>
        <dbReference type="Ensembl" id="ENSCSAVP00000002937.1"/>
    </source>
</evidence>
<dbReference type="GeneTree" id="ENSGT00660000097377"/>
<evidence type="ECO:0000256" key="1">
    <source>
        <dbReference type="SAM" id="Phobius"/>
    </source>
</evidence>
<reference evidence="3" key="1">
    <citation type="submission" date="2003-08" db="EMBL/GenBank/DDBJ databases">
        <authorList>
            <person name="Birren B."/>
            <person name="Nusbaum C."/>
            <person name="Abebe A."/>
            <person name="Abouelleil A."/>
            <person name="Adekoya E."/>
            <person name="Ait-zahra M."/>
            <person name="Allen N."/>
            <person name="Allen T."/>
            <person name="An P."/>
            <person name="Anderson M."/>
            <person name="Anderson S."/>
            <person name="Arachchi H."/>
            <person name="Armbruster J."/>
            <person name="Bachantsang P."/>
            <person name="Baldwin J."/>
            <person name="Barry A."/>
            <person name="Bayul T."/>
            <person name="Blitshsteyn B."/>
            <person name="Bloom T."/>
            <person name="Blye J."/>
            <person name="Boguslavskiy L."/>
            <person name="Borowsky M."/>
            <person name="Boukhgalter B."/>
            <person name="Brunache A."/>
            <person name="Butler J."/>
            <person name="Calixte N."/>
            <person name="Calvo S."/>
            <person name="Camarata J."/>
            <person name="Campo K."/>
            <person name="Chang J."/>
            <person name="Cheshatsang Y."/>
            <person name="Citroen M."/>
            <person name="Collymore A."/>
            <person name="Considine T."/>
            <person name="Cook A."/>
            <person name="Cooke P."/>
            <person name="Corum B."/>
            <person name="Cuomo C."/>
            <person name="David R."/>
            <person name="Dawoe T."/>
            <person name="Degray S."/>
            <person name="Dodge S."/>
            <person name="Dooley K."/>
            <person name="Dorje P."/>
            <person name="Dorjee K."/>
            <person name="Dorris L."/>
            <person name="Duffey N."/>
            <person name="Dupes A."/>
            <person name="Elkins T."/>
            <person name="Engels R."/>
            <person name="Erickson J."/>
            <person name="Farina A."/>
            <person name="Faro S."/>
            <person name="Ferreira P."/>
            <person name="Fischer H."/>
            <person name="Fitzgerald M."/>
            <person name="Foley K."/>
            <person name="Gage D."/>
            <person name="Galagan J."/>
            <person name="Gearin G."/>
            <person name="Gnerre S."/>
            <person name="Gnirke A."/>
            <person name="Goyette A."/>
            <person name="Graham J."/>
            <person name="Grandbois E."/>
            <person name="Gyaltsen K."/>
            <person name="Hafez N."/>
            <person name="Hagopian D."/>
            <person name="Hagos B."/>
            <person name="Hall J."/>
            <person name="Hatcher B."/>
            <person name="Heller A."/>
            <person name="Higgins H."/>
            <person name="Honan T."/>
            <person name="Horn A."/>
            <person name="Houde N."/>
            <person name="Hughes L."/>
            <person name="Hulme W."/>
            <person name="Husby E."/>
            <person name="Iliev I."/>
            <person name="Jaffe D."/>
            <person name="Jones C."/>
            <person name="Kamal M."/>
            <person name="Kamat A."/>
            <person name="Kamvysselis M."/>
            <person name="Karlsson E."/>
            <person name="Kells C."/>
            <person name="Kieu A."/>
            <person name="Kisner P."/>
            <person name="Kodira C."/>
            <person name="Kulbokas E."/>
            <person name="Labutti K."/>
            <person name="Lama D."/>
            <person name="Landers T."/>
            <person name="Leger J."/>
            <person name="Levine S."/>
            <person name="Lewis D."/>
            <person name="Lewis T."/>
            <person name="Lindblad-toh K."/>
            <person name="Liu X."/>
            <person name="Lokyitsang T."/>
            <person name="Lokyitsang Y."/>
            <person name="Lucien O."/>
            <person name="Lui A."/>
            <person name="Ma L.J."/>
            <person name="Mabbitt R."/>
            <person name="Macdonald J."/>
            <person name="Maclean C."/>
            <person name="Major J."/>
            <person name="Manning J."/>
            <person name="Marabella R."/>
            <person name="Maru K."/>
            <person name="Matthews C."/>
            <person name="Mauceli E."/>
            <person name="Mccarthy M."/>
            <person name="Mcdonough S."/>
            <person name="Mcghee T."/>
            <person name="Meldrim J."/>
            <person name="Meneus L."/>
            <person name="Mesirov J."/>
            <person name="Mihalev A."/>
            <person name="Mihova T."/>
            <person name="Mikkelsen T."/>
            <person name="Mlenga V."/>
            <person name="Moru K."/>
            <person name="Mozes J."/>
            <person name="Mulrain L."/>
            <person name="Munson G."/>
            <person name="Naylor J."/>
            <person name="Newes C."/>
            <person name="Nguyen C."/>
            <person name="Nguyen N."/>
            <person name="Nguyen T."/>
            <person name="Nicol R."/>
            <person name="Nielsen C."/>
            <person name="Nizzari M."/>
            <person name="Norbu C."/>
            <person name="Norbu N."/>
            <person name="O'donnell P."/>
            <person name="Okoawo O."/>
            <person name="O'leary S."/>
            <person name="Omotosho B."/>
            <person name="O'neill K."/>
            <person name="Osman S."/>
            <person name="Parker S."/>
            <person name="Perrin D."/>
            <person name="Phunkhang P."/>
            <person name="Piqani B."/>
            <person name="Purcell S."/>
            <person name="Rachupka T."/>
            <person name="Ramasamy U."/>
            <person name="Rameau R."/>
            <person name="Ray V."/>
            <person name="Raymond C."/>
            <person name="Retta R."/>
            <person name="Richardson S."/>
            <person name="Rise C."/>
            <person name="Rodriguez J."/>
            <person name="Rogers J."/>
            <person name="Rogov P."/>
            <person name="Rutman M."/>
            <person name="Schupbach R."/>
            <person name="Seaman C."/>
            <person name="Settipalli S."/>
            <person name="Sharpe T."/>
            <person name="Sheridan J."/>
            <person name="Sherpa N."/>
            <person name="Shi J."/>
            <person name="Smirnov S."/>
            <person name="Smith C."/>
            <person name="Sougnez C."/>
            <person name="Spencer B."/>
            <person name="Stalker J."/>
            <person name="Stange-thomann N."/>
            <person name="Stavropoulos S."/>
            <person name="Stetson K."/>
            <person name="Stone C."/>
            <person name="Stone S."/>
            <person name="Stubbs M."/>
            <person name="Talamas J."/>
            <person name="Tchuinga P."/>
            <person name="Tenzing P."/>
            <person name="Tesfaye S."/>
            <person name="Theodore J."/>
            <person name="Thoulutsang Y."/>
            <person name="Topham K."/>
            <person name="Towey S."/>
            <person name="Tsamla T."/>
            <person name="Tsomo N."/>
            <person name="Vallee D."/>
            <person name="Vassiliev H."/>
            <person name="Venkataraman V."/>
            <person name="Vinson J."/>
            <person name="Vo A."/>
            <person name="Wade C."/>
            <person name="Wang S."/>
            <person name="Wangchuk T."/>
            <person name="Wangdi T."/>
            <person name="Whittaker C."/>
            <person name="Wilkinson J."/>
            <person name="Wu Y."/>
            <person name="Wyman D."/>
            <person name="Yadav S."/>
            <person name="Yang S."/>
            <person name="Yang X."/>
            <person name="Yeager S."/>
            <person name="Yee E."/>
            <person name="Young G."/>
            <person name="Zainoun J."/>
            <person name="Zembeck L."/>
            <person name="Zimmer A."/>
            <person name="Zody M."/>
            <person name="Lander E."/>
        </authorList>
    </citation>
    <scope>NUCLEOTIDE SEQUENCE [LARGE SCALE GENOMIC DNA]</scope>
</reference>
<name>H2YC89_CIOSA</name>
<reference evidence="2" key="3">
    <citation type="submission" date="2025-09" db="UniProtKB">
        <authorList>
            <consortium name="Ensembl"/>
        </authorList>
    </citation>
    <scope>IDENTIFICATION</scope>
</reference>
<dbReference type="InParanoid" id="H2YC89"/>
<keyword evidence="1" id="KW-1133">Transmembrane helix</keyword>
<dbReference type="HOGENOM" id="CLU_1075756_0_0_1"/>
<sequence>MIYVPIYSLWIITLYSMLLYEGIATNQRISFTETDKSERRHIGRLLRSVTTVEQYSWTEWSPALNFTCKNGEITFYHSECSAGSGVVEQSRSCVDTVTNTNAFDPSNGQQCATEGNTAGSTRQINCNTPQVCADWSNWGPCVNCVNGNCTNLNAKEKTGQTRRRECQQEFRTDEECSKQWQLGLCVKRSTGSGLVPDVRNAGGGVSSEGVTPVDAFSGSAKIAAFCIAGVVMVGLLGFAGSRFLRTAMQRPRPREPVEM</sequence>
<keyword evidence="3" id="KW-1185">Reference proteome</keyword>
<proteinExistence type="predicted"/>
<dbReference type="AlphaFoldDB" id="H2YC89"/>
<protein>
    <submittedName>
        <fullName evidence="2">Uncharacterized protein</fullName>
    </submittedName>
</protein>